<keyword evidence="4" id="KW-0804">Transcription</keyword>
<protein>
    <submittedName>
        <fullName evidence="7">Uncharacterized protein</fullName>
    </submittedName>
</protein>
<evidence type="ECO:0000256" key="6">
    <source>
        <dbReference type="SAM" id="MobiDB-lite"/>
    </source>
</evidence>
<dbReference type="PANTHER" id="PTHR28290">
    <property type="entry name" value="ENHANCER OF TRANSLATION TERMINATION 1"/>
    <property type="match status" value="1"/>
</dbReference>
<dbReference type="EMBL" id="JADGJW010001081">
    <property type="protein sequence ID" value="KAJ3207082.1"/>
    <property type="molecule type" value="Genomic_DNA"/>
</dbReference>
<dbReference type="Proteomes" id="UP001211065">
    <property type="component" value="Unassembled WGS sequence"/>
</dbReference>
<feature type="compositionally biased region" description="Basic and acidic residues" evidence="6">
    <location>
        <begin position="19"/>
        <end position="30"/>
    </location>
</feature>
<dbReference type="PANTHER" id="PTHR28290:SF1">
    <property type="entry name" value="ENHANCER OF TRANSLATION TERMINATION 1"/>
    <property type="match status" value="1"/>
</dbReference>
<keyword evidence="8" id="KW-1185">Reference proteome</keyword>
<comment type="caution">
    <text evidence="7">The sequence shown here is derived from an EMBL/GenBank/DDBJ whole genome shotgun (WGS) entry which is preliminary data.</text>
</comment>
<keyword evidence="5" id="KW-0539">Nucleus</keyword>
<organism evidence="7 8">
    <name type="scientific">Clydaea vesicula</name>
    <dbReference type="NCBI Taxonomy" id="447962"/>
    <lineage>
        <taxon>Eukaryota</taxon>
        <taxon>Fungi</taxon>
        <taxon>Fungi incertae sedis</taxon>
        <taxon>Chytridiomycota</taxon>
        <taxon>Chytridiomycota incertae sedis</taxon>
        <taxon>Chytridiomycetes</taxon>
        <taxon>Lobulomycetales</taxon>
        <taxon>Lobulomycetaceae</taxon>
        <taxon>Clydaea</taxon>
    </lineage>
</organism>
<evidence type="ECO:0000256" key="5">
    <source>
        <dbReference type="ARBA" id="ARBA00023242"/>
    </source>
</evidence>
<evidence type="ECO:0000256" key="4">
    <source>
        <dbReference type="ARBA" id="ARBA00023163"/>
    </source>
</evidence>
<dbReference type="GO" id="GO:2000640">
    <property type="term" value="P:positive regulation of SREBP signaling pathway"/>
    <property type="evidence" value="ECO:0007669"/>
    <property type="project" value="TreeGrafter"/>
</dbReference>
<accession>A0AAD5TVH9</accession>
<evidence type="ECO:0000256" key="3">
    <source>
        <dbReference type="ARBA" id="ARBA00023015"/>
    </source>
</evidence>
<evidence type="ECO:0000256" key="2">
    <source>
        <dbReference type="ARBA" id="ARBA00007273"/>
    </source>
</evidence>
<name>A0AAD5TVH9_9FUNG</name>
<dbReference type="GO" id="GO:0005634">
    <property type="term" value="C:nucleus"/>
    <property type="evidence" value="ECO:0007669"/>
    <property type="project" value="UniProtKB-SubCell"/>
</dbReference>
<dbReference type="AlphaFoldDB" id="A0AAD5TVH9"/>
<evidence type="ECO:0000313" key="7">
    <source>
        <dbReference type="EMBL" id="KAJ3207082.1"/>
    </source>
</evidence>
<reference evidence="7" key="1">
    <citation type="submission" date="2020-05" db="EMBL/GenBank/DDBJ databases">
        <title>Phylogenomic resolution of chytrid fungi.</title>
        <authorList>
            <person name="Stajich J.E."/>
            <person name="Amses K."/>
            <person name="Simmons R."/>
            <person name="Seto K."/>
            <person name="Myers J."/>
            <person name="Bonds A."/>
            <person name="Quandt C.A."/>
            <person name="Barry K."/>
            <person name="Liu P."/>
            <person name="Grigoriev I."/>
            <person name="Longcore J.E."/>
            <person name="James T.Y."/>
        </authorList>
    </citation>
    <scope>NUCLEOTIDE SEQUENCE</scope>
    <source>
        <strain evidence="7">JEL0476</strain>
    </source>
</reference>
<sequence>MNENKKRPLGLKSSSQKKPKLDEKSLKNDENALEMEFDENLSSSQQLKFLYKEAKSQLNKDLFNGCVHEADAILRKSVEEKTELPSYFHYYYGKALKWVAKLEERVEPEQQPVSKAVSRLKNDTSNSENKKNSFDHQGFFETSFERFEIGLEVQKKNLKEKISEEENIEICKFYKELGLIKFEMLDLLDFNLAFKEKNEKLVFKSKSLISEGLKYLSLIKKKKEKFWLKILHFLEKFLVDMEFNFELNEMIFDFLEQKYELLLKENENSPDLLLGLSNINLGFGLSLVDETDINEKGVDIPECRKYFIKCLEGCKYYEKLLAEENKTSIPLLLTMGECLLNLGVLCEMEGEEEDDEDDEDENVPPSSTSFYERAIECFNKVKAENAESLPQKFIDFVEDFENQKLELLKEEN</sequence>
<feature type="region of interest" description="Disordered" evidence="6">
    <location>
        <begin position="112"/>
        <end position="131"/>
    </location>
</feature>
<evidence type="ECO:0000313" key="8">
    <source>
        <dbReference type="Proteomes" id="UP001211065"/>
    </source>
</evidence>
<comment type="subcellular location">
    <subcellularLocation>
        <location evidence="1">Nucleus</location>
    </subcellularLocation>
</comment>
<gene>
    <name evidence="7" type="ORF">HK099_000360</name>
</gene>
<comment type="similarity">
    <text evidence="2">Belongs to the ETT1 family.</text>
</comment>
<keyword evidence="3" id="KW-0805">Transcription regulation</keyword>
<evidence type="ECO:0000256" key="1">
    <source>
        <dbReference type="ARBA" id="ARBA00004123"/>
    </source>
</evidence>
<feature type="region of interest" description="Disordered" evidence="6">
    <location>
        <begin position="1"/>
        <end position="31"/>
    </location>
</feature>
<dbReference type="InterPro" id="IPR024318">
    <property type="entry name" value="Nro1/ETT1"/>
</dbReference>
<proteinExistence type="inferred from homology"/>